<evidence type="ECO:0000259" key="2">
    <source>
        <dbReference type="PROSITE" id="PS51832"/>
    </source>
</evidence>
<dbReference type="Gene3D" id="3.40.50.2300">
    <property type="match status" value="1"/>
</dbReference>
<sequence length="357" mass="41594">MSDNINININQVSWKELGDITILVVEDDPFNQLLVKSLLKKFSEIHIIEAYDGAEALKIILTNIKIDIILLDLHMPTMNGYEFLEELKKDDKSYLVPIIFAMTTDENEKRKLYSHGVDGFISKPFNIEELEIKIYSAIKSKIEKAKDKSLFHTNDDIENSQKDFFCRMVEVKNKSNIDIKFQNEVIATIAKEFALLLGYNFKVASNIYCASKIRDIGLIGFNQDMKLDIKFSIEDKKKYNEYILCGYKMMNSHIETNFLKITKKIILQYRESYDGSGTPSQLKFSQISKKAMIVGMAETFEALLSIREYRDKKVYSSQETYNVFKYESGKRFSPELTKVFLKNFYTFIKLRKQILLK</sequence>
<dbReference type="PROSITE" id="PS51832">
    <property type="entry name" value="HD_GYP"/>
    <property type="match status" value="1"/>
</dbReference>
<accession>A0A1W1C593</accession>
<dbReference type="InterPro" id="IPR037522">
    <property type="entry name" value="HD_GYP_dom"/>
</dbReference>
<dbReference type="Gene3D" id="1.10.3210.10">
    <property type="entry name" value="Hypothetical protein af1432"/>
    <property type="match status" value="1"/>
</dbReference>
<gene>
    <name evidence="3" type="ORF">MNB_SV-9-609</name>
</gene>
<dbReference type="SMART" id="SM00448">
    <property type="entry name" value="REC"/>
    <property type="match status" value="1"/>
</dbReference>
<reference evidence="3" key="1">
    <citation type="submission" date="2016-10" db="EMBL/GenBank/DDBJ databases">
        <authorList>
            <person name="de Groot N.N."/>
        </authorList>
    </citation>
    <scope>NUCLEOTIDE SEQUENCE</scope>
</reference>
<proteinExistence type="predicted"/>
<dbReference type="PROSITE" id="PS50110">
    <property type="entry name" value="RESPONSE_REGULATORY"/>
    <property type="match status" value="1"/>
</dbReference>
<dbReference type="InterPro" id="IPR052020">
    <property type="entry name" value="Cyclic_di-GMP/3'3'-cGAMP_PDE"/>
</dbReference>
<dbReference type="Pfam" id="PF13487">
    <property type="entry name" value="HD_5"/>
    <property type="match status" value="1"/>
</dbReference>
<dbReference type="CDD" id="cd17546">
    <property type="entry name" value="REC_hyHK_CKI1_RcsC-like"/>
    <property type="match status" value="1"/>
</dbReference>
<evidence type="ECO:0000313" key="3">
    <source>
        <dbReference type="EMBL" id="SFV60915.1"/>
    </source>
</evidence>
<dbReference type="SUPFAM" id="SSF52172">
    <property type="entry name" value="CheY-like"/>
    <property type="match status" value="1"/>
</dbReference>
<evidence type="ECO:0000259" key="1">
    <source>
        <dbReference type="PROSITE" id="PS50110"/>
    </source>
</evidence>
<dbReference type="GO" id="GO:0000160">
    <property type="term" value="P:phosphorelay signal transduction system"/>
    <property type="evidence" value="ECO:0007669"/>
    <property type="project" value="InterPro"/>
</dbReference>
<dbReference type="InterPro" id="IPR001789">
    <property type="entry name" value="Sig_transdc_resp-reg_receiver"/>
</dbReference>
<feature type="domain" description="HD-GYP" evidence="2">
    <location>
        <begin position="157"/>
        <end position="356"/>
    </location>
</feature>
<dbReference type="PANTHER" id="PTHR45228:SF1">
    <property type="entry name" value="CYCLIC DI-GMP PHOSPHODIESTERASE TM_0186"/>
    <property type="match status" value="1"/>
</dbReference>
<protein>
    <submittedName>
        <fullName evidence="3">TWO-COMPONENT HYBRID SENSOR AND REGULATOR</fullName>
    </submittedName>
</protein>
<dbReference type="InterPro" id="IPR011006">
    <property type="entry name" value="CheY-like_superfamily"/>
</dbReference>
<dbReference type="PANTHER" id="PTHR45228">
    <property type="entry name" value="CYCLIC DI-GMP PHOSPHODIESTERASE TM_0186-RELATED"/>
    <property type="match status" value="1"/>
</dbReference>
<organism evidence="3">
    <name type="scientific">hydrothermal vent metagenome</name>
    <dbReference type="NCBI Taxonomy" id="652676"/>
    <lineage>
        <taxon>unclassified sequences</taxon>
        <taxon>metagenomes</taxon>
        <taxon>ecological metagenomes</taxon>
    </lineage>
</organism>
<dbReference type="Pfam" id="PF00072">
    <property type="entry name" value="Response_reg"/>
    <property type="match status" value="1"/>
</dbReference>
<dbReference type="EMBL" id="FPHG01000045">
    <property type="protein sequence ID" value="SFV60915.1"/>
    <property type="molecule type" value="Genomic_DNA"/>
</dbReference>
<feature type="domain" description="Response regulatory" evidence="1">
    <location>
        <begin position="21"/>
        <end position="138"/>
    </location>
</feature>
<name>A0A1W1C593_9ZZZZ</name>
<dbReference type="AlphaFoldDB" id="A0A1W1C593"/>
<dbReference type="SUPFAM" id="SSF109604">
    <property type="entry name" value="HD-domain/PDEase-like"/>
    <property type="match status" value="1"/>
</dbReference>